<dbReference type="Proteomes" id="UP001310594">
    <property type="component" value="Unassembled WGS sequence"/>
</dbReference>
<reference evidence="2" key="1">
    <citation type="submission" date="2023-08" db="EMBL/GenBank/DDBJ databases">
        <title>Black Yeasts Isolated from many extreme environments.</title>
        <authorList>
            <person name="Coleine C."/>
            <person name="Stajich J.E."/>
            <person name="Selbmann L."/>
        </authorList>
    </citation>
    <scope>NUCLEOTIDE SEQUENCE</scope>
    <source>
        <strain evidence="2">CCFEE 5810</strain>
    </source>
</reference>
<sequence>MDAIKSVVGLGKKEQEGQEPVSGVKGEGSAAQPYDAGNEGSSELGGKAAQHTDATSTTAQPAVDDKAAAAVDSTTTSGKSEQPIASAPVPAATSASGLNESETSKAPNSSESKKPLIGSPGWFKTAIPFGQRKDEAPKTSNEPQASAGAVGSGVTQKASEPETGLPPNHIGANVPNSTEPLDTPATSSPTFGETTSPISPTSGAVPEHREAAMHDTNPAPTTEHPQSSVVHQDAKMAAEQPSQYMSEGGPSQSSSSGGGLFSNPFGSSSKKIENDSPTEKRRLSREMPGNNPDRIPTAGGVRIGSVAYESRKSQDVRRSMSVSQPAIPDEDEEEPARATPAMSNVPSSLDSKTDTTAASSIPSATTPSTTSAVKSDEAPPRASLSPSEGRDHSRRKSIFDKVKEKLPGHHHK</sequence>
<feature type="compositionally biased region" description="Low complexity" evidence="1">
    <location>
        <begin position="246"/>
        <end position="269"/>
    </location>
</feature>
<organism evidence="2 3">
    <name type="scientific">Elasticomyces elasticus</name>
    <dbReference type="NCBI Taxonomy" id="574655"/>
    <lineage>
        <taxon>Eukaryota</taxon>
        <taxon>Fungi</taxon>
        <taxon>Dikarya</taxon>
        <taxon>Ascomycota</taxon>
        <taxon>Pezizomycotina</taxon>
        <taxon>Dothideomycetes</taxon>
        <taxon>Dothideomycetidae</taxon>
        <taxon>Mycosphaerellales</taxon>
        <taxon>Teratosphaeriaceae</taxon>
        <taxon>Elasticomyces</taxon>
    </lineage>
</organism>
<dbReference type="AlphaFoldDB" id="A0AAN7W652"/>
<evidence type="ECO:0000256" key="1">
    <source>
        <dbReference type="SAM" id="MobiDB-lite"/>
    </source>
</evidence>
<feature type="region of interest" description="Disordered" evidence="1">
    <location>
        <begin position="1"/>
        <end position="412"/>
    </location>
</feature>
<feature type="compositionally biased region" description="Basic and acidic residues" evidence="1">
    <location>
        <begin position="309"/>
        <end position="318"/>
    </location>
</feature>
<feature type="compositionally biased region" description="Basic and acidic residues" evidence="1">
    <location>
        <begin position="397"/>
        <end position="412"/>
    </location>
</feature>
<comment type="caution">
    <text evidence="2">The sequence shown here is derived from an EMBL/GenBank/DDBJ whole genome shotgun (WGS) entry which is preliminary data.</text>
</comment>
<evidence type="ECO:0000313" key="2">
    <source>
        <dbReference type="EMBL" id="KAK5698643.1"/>
    </source>
</evidence>
<feature type="compositionally biased region" description="Polar residues" evidence="1">
    <location>
        <begin position="97"/>
        <end position="110"/>
    </location>
</feature>
<protein>
    <submittedName>
        <fullName evidence="2">Uncharacterized protein</fullName>
    </submittedName>
</protein>
<feature type="compositionally biased region" description="Polar residues" evidence="1">
    <location>
        <begin position="174"/>
        <end position="202"/>
    </location>
</feature>
<dbReference type="EMBL" id="JAVRQU010000009">
    <property type="protein sequence ID" value="KAK5698643.1"/>
    <property type="molecule type" value="Genomic_DNA"/>
</dbReference>
<feature type="compositionally biased region" description="Low complexity" evidence="1">
    <location>
        <begin position="68"/>
        <end position="96"/>
    </location>
</feature>
<feature type="compositionally biased region" description="Basic and acidic residues" evidence="1">
    <location>
        <begin position="270"/>
        <end position="285"/>
    </location>
</feature>
<feature type="compositionally biased region" description="Low complexity" evidence="1">
    <location>
        <begin position="355"/>
        <end position="372"/>
    </location>
</feature>
<name>A0AAN7W652_9PEZI</name>
<evidence type="ECO:0000313" key="3">
    <source>
        <dbReference type="Proteomes" id="UP001310594"/>
    </source>
</evidence>
<accession>A0AAN7W652</accession>
<gene>
    <name evidence="2" type="ORF">LTR97_006290</name>
</gene>
<feature type="compositionally biased region" description="Polar residues" evidence="1">
    <location>
        <begin position="218"/>
        <end position="230"/>
    </location>
</feature>
<proteinExistence type="predicted"/>